<reference evidence="1 2" key="1">
    <citation type="submission" date="2018-05" db="EMBL/GenBank/DDBJ databases">
        <title>Micromonospora from Atacama Desert.</title>
        <authorList>
            <person name="Carro L."/>
            <person name="Goodfellow M."/>
            <person name="Klenk H.-P."/>
        </authorList>
    </citation>
    <scope>NUCLEOTIDE SEQUENCE [LARGE SCALE GENOMIC DNA]</scope>
    <source>
        <strain evidence="1 2">LB39</strain>
    </source>
</reference>
<sequence length="184" mass="20229">MKPDPATTVTYDVGQPRAFLSTRERGRKVLHDLEDRIPPDASLLVINFANVEAMTVSFTDEFLRKYYSTLATQDDGPACVLVTGLNNDTRETIVIAFERRELIALERLGDDLVPLAASDVLSDTFKLARALGTFTATAVAEKMGISAPNANNRLKRLVAARALVRRRGVAERGGKEFSYSALEL</sequence>
<name>A0A3N9X3V3_9ACTN</name>
<dbReference type="RefSeq" id="WP_124774014.1">
    <property type="nucleotide sequence ID" value="NZ_QGSZ01000230.1"/>
</dbReference>
<dbReference type="AlphaFoldDB" id="A0A3N9X3V3"/>
<dbReference type="Proteomes" id="UP000282312">
    <property type="component" value="Unassembled WGS sequence"/>
</dbReference>
<evidence type="ECO:0000313" key="2">
    <source>
        <dbReference type="Proteomes" id="UP000282312"/>
    </source>
</evidence>
<keyword evidence="2" id="KW-1185">Reference proteome</keyword>
<gene>
    <name evidence="1" type="ORF">DLJ59_19170</name>
</gene>
<dbReference type="OrthoDB" id="3376872at2"/>
<proteinExistence type="predicted"/>
<organism evidence="1 2">
    <name type="scientific">Micromonospora inaquosa</name>
    <dbReference type="NCBI Taxonomy" id="2203716"/>
    <lineage>
        <taxon>Bacteria</taxon>
        <taxon>Bacillati</taxon>
        <taxon>Actinomycetota</taxon>
        <taxon>Actinomycetes</taxon>
        <taxon>Micromonosporales</taxon>
        <taxon>Micromonosporaceae</taxon>
        <taxon>Micromonospora</taxon>
    </lineage>
</organism>
<comment type="caution">
    <text evidence="1">The sequence shown here is derived from an EMBL/GenBank/DDBJ whole genome shotgun (WGS) entry which is preliminary data.</text>
</comment>
<evidence type="ECO:0000313" key="1">
    <source>
        <dbReference type="EMBL" id="RQX01117.1"/>
    </source>
</evidence>
<dbReference type="EMBL" id="QGSZ01000230">
    <property type="protein sequence ID" value="RQX01117.1"/>
    <property type="molecule type" value="Genomic_DNA"/>
</dbReference>
<protein>
    <submittedName>
        <fullName evidence="1">Uncharacterized protein</fullName>
    </submittedName>
</protein>
<accession>A0A3N9X3V3</accession>